<comment type="caution">
    <text evidence="6">The sequence shown here is derived from an EMBL/GenBank/DDBJ whole genome shotgun (WGS) entry which is preliminary data.</text>
</comment>
<dbReference type="SUPFAM" id="SSF46955">
    <property type="entry name" value="Putative DNA-binding domain"/>
    <property type="match status" value="1"/>
</dbReference>
<dbReference type="RefSeq" id="WP_109250017.1">
    <property type="nucleotide sequence ID" value="NZ_QCXQ01000002.1"/>
</dbReference>
<accession>A0A2V1N182</accession>
<dbReference type="AlphaFoldDB" id="A0A2V1N182"/>
<reference evidence="6 7" key="1">
    <citation type="journal article" date="2018" name="Int. J. Syst. Evol. Microbiol.">
        <title>Lactobacillus bambusae sp. nov., isolated from a traditional fermented Ma-bamboo shoots of Taiwan.</title>
        <authorList>
            <person name="Wang L.-T."/>
        </authorList>
    </citation>
    <scope>NUCLEOTIDE SEQUENCE [LARGE SCALE GENOMIC DNA]</scope>
    <source>
        <strain evidence="6 7">BS-W1</strain>
    </source>
</reference>
<dbReference type="Proteomes" id="UP000245080">
    <property type="component" value="Unassembled WGS sequence"/>
</dbReference>
<dbReference type="PANTHER" id="PTHR30204">
    <property type="entry name" value="REDOX-CYCLING DRUG-SENSING TRANSCRIPTIONAL ACTIVATOR SOXR"/>
    <property type="match status" value="1"/>
</dbReference>
<dbReference type="InterPro" id="IPR047057">
    <property type="entry name" value="MerR_fam"/>
</dbReference>
<keyword evidence="3" id="KW-0238">DNA-binding</keyword>
<evidence type="ECO:0000313" key="6">
    <source>
        <dbReference type="EMBL" id="PWG00070.1"/>
    </source>
</evidence>
<evidence type="ECO:0000256" key="4">
    <source>
        <dbReference type="ARBA" id="ARBA00023163"/>
    </source>
</evidence>
<dbReference type="SMART" id="SM00422">
    <property type="entry name" value="HTH_MERR"/>
    <property type="match status" value="1"/>
</dbReference>
<evidence type="ECO:0000313" key="7">
    <source>
        <dbReference type="Proteomes" id="UP000245080"/>
    </source>
</evidence>
<evidence type="ECO:0000256" key="2">
    <source>
        <dbReference type="ARBA" id="ARBA00023015"/>
    </source>
</evidence>
<dbReference type="CDD" id="cd01105">
    <property type="entry name" value="HTH_GlnR-like"/>
    <property type="match status" value="1"/>
</dbReference>
<protein>
    <submittedName>
        <fullName evidence="6">MerR family transcriptional regulator</fullName>
    </submittedName>
</protein>
<dbReference type="Gene3D" id="1.10.1660.10">
    <property type="match status" value="1"/>
</dbReference>
<gene>
    <name evidence="6" type="ORF">DCM90_03790</name>
</gene>
<keyword evidence="2" id="KW-0805">Transcription regulation</keyword>
<evidence type="ECO:0000256" key="3">
    <source>
        <dbReference type="ARBA" id="ARBA00023125"/>
    </source>
</evidence>
<dbReference type="InterPro" id="IPR009061">
    <property type="entry name" value="DNA-bd_dom_put_sf"/>
</dbReference>
<organism evidence="6 7">
    <name type="scientific">Levilactobacillus bambusae</name>
    <dbReference type="NCBI Taxonomy" id="2024736"/>
    <lineage>
        <taxon>Bacteria</taxon>
        <taxon>Bacillati</taxon>
        <taxon>Bacillota</taxon>
        <taxon>Bacilli</taxon>
        <taxon>Lactobacillales</taxon>
        <taxon>Lactobacillaceae</taxon>
        <taxon>Levilactobacillus</taxon>
    </lineage>
</organism>
<dbReference type="OrthoDB" id="9806513at2"/>
<feature type="domain" description="HTH merR-type" evidence="5">
    <location>
        <begin position="18"/>
        <end position="89"/>
    </location>
</feature>
<sequence>MNSAKKNIENILNTDRFMFRIGELSQMTGVSARQLRYWEKKGYIQSEAREDGQRARVYSFKSFVKVSLIKEFLDQGFTLPAAVDKMTEQGKRMSELHQLYHNAYHGLGFYEDQLWVNMGYFDDEKTKILLAHVGDDDDVHYRVMPEEEVAEKLEKIGPETLPGPPMP</sequence>
<dbReference type="InterPro" id="IPR000551">
    <property type="entry name" value="MerR-type_HTH_dom"/>
</dbReference>
<evidence type="ECO:0000256" key="1">
    <source>
        <dbReference type="ARBA" id="ARBA00022491"/>
    </source>
</evidence>
<name>A0A2V1N182_9LACO</name>
<dbReference type="GO" id="GO:0003677">
    <property type="term" value="F:DNA binding"/>
    <property type="evidence" value="ECO:0007669"/>
    <property type="project" value="UniProtKB-KW"/>
</dbReference>
<dbReference type="EMBL" id="QCXQ01000002">
    <property type="protein sequence ID" value="PWG00070.1"/>
    <property type="molecule type" value="Genomic_DNA"/>
</dbReference>
<evidence type="ECO:0000259" key="5">
    <source>
        <dbReference type="PROSITE" id="PS50937"/>
    </source>
</evidence>
<dbReference type="GO" id="GO:0003700">
    <property type="term" value="F:DNA-binding transcription factor activity"/>
    <property type="evidence" value="ECO:0007669"/>
    <property type="project" value="InterPro"/>
</dbReference>
<dbReference type="Pfam" id="PF13411">
    <property type="entry name" value="MerR_1"/>
    <property type="match status" value="1"/>
</dbReference>
<proteinExistence type="predicted"/>
<keyword evidence="1" id="KW-0678">Repressor</keyword>
<dbReference type="PROSITE" id="PS50937">
    <property type="entry name" value="HTH_MERR_2"/>
    <property type="match status" value="1"/>
</dbReference>
<dbReference type="PANTHER" id="PTHR30204:SF69">
    <property type="entry name" value="MERR-FAMILY TRANSCRIPTIONAL REGULATOR"/>
    <property type="match status" value="1"/>
</dbReference>
<keyword evidence="7" id="KW-1185">Reference proteome</keyword>
<keyword evidence="4" id="KW-0804">Transcription</keyword>